<dbReference type="AlphaFoldDB" id="A0A1M5SHJ1"/>
<dbReference type="Proteomes" id="UP000184139">
    <property type="component" value="Unassembled WGS sequence"/>
</dbReference>
<name>A0A1M5SHJ1_9BACT</name>
<protein>
    <submittedName>
        <fullName evidence="2">Uncharacterized protein</fullName>
    </submittedName>
</protein>
<evidence type="ECO:0000256" key="1">
    <source>
        <dbReference type="SAM" id="Phobius"/>
    </source>
</evidence>
<gene>
    <name evidence="2" type="ORF">SAMN02745124_00327</name>
</gene>
<keyword evidence="1" id="KW-0812">Transmembrane</keyword>
<organism evidence="2 3">
    <name type="scientific">Desulfofustis glycolicus DSM 9705</name>
    <dbReference type="NCBI Taxonomy" id="1121409"/>
    <lineage>
        <taxon>Bacteria</taxon>
        <taxon>Pseudomonadati</taxon>
        <taxon>Thermodesulfobacteriota</taxon>
        <taxon>Desulfobulbia</taxon>
        <taxon>Desulfobulbales</taxon>
        <taxon>Desulfocapsaceae</taxon>
        <taxon>Desulfofustis</taxon>
    </lineage>
</organism>
<keyword evidence="3" id="KW-1185">Reference proteome</keyword>
<dbReference type="STRING" id="1121409.SAMN02745124_00327"/>
<evidence type="ECO:0000313" key="3">
    <source>
        <dbReference type="Proteomes" id="UP000184139"/>
    </source>
</evidence>
<sequence>MEINLALYGAGLGLVLCGWVAGLVVGFLFSVNKSIGKMPTKG</sequence>
<keyword evidence="1" id="KW-0472">Membrane</keyword>
<feature type="transmembrane region" description="Helical" evidence="1">
    <location>
        <begin position="6"/>
        <end position="31"/>
    </location>
</feature>
<keyword evidence="1" id="KW-1133">Transmembrane helix</keyword>
<evidence type="ECO:0000313" key="2">
    <source>
        <dbReference type="EMBL" id="SHH37363.1"/>
    </source>
</evidence>
<accession>A0A1M5SHJ1</accession>
<proteinExistence type="predicted"/>
<dbReference type="RefSeq" id="WP_279626253.1">
    <property type="nucleotide sequence ID" value="NZ_FQXS01000001.1"/>
</dbReference>
<dbReference type="EMBL" id="FQXS01000001">
    <property type="protein sequence ID" value="SHH37363.1"/>
    <property type="molecule type" value="Genomic_DNA"/>
</dbReference>
<reference evidence="2 3" key="1">
    <citation type="submission" date="2016-11" db="EMBL/GenBank/DDBJ databases">
        <authorList>
            <person name="Jaros S."/>
            <person name="Januszkiewicz K."/>
            <person name="Wedrychowicz H."/>
        </authorList>
    </citation>
    <scope>NUCLEOTIDE SEQUENCE [LARGE SCALE GENOMIC DNA]</scope>
    <source>
        <strain evidence="2 3">DSM 9705</strain>
    </source>
</reference>